<reference evidence="10 11" key="1">
    <citation type="journal article" date="2018" name="Arch. Microbiol.">
        <title>New insights into the metabolic potential of the phototrophic purple bacterium Rhodopila globiformis DSM 161(T) from its draft genome sequence and evidence for a vanadium-dependent nitrogenase.</title>
        <authorList>
            <person name="Imhoff J.F."/>
            <person name="Rahn T."/>
            <person name="Kunzel S."/>
            <person name="Neulinger S.C."/>
        </authorList>
    </citation>
    <scope>NUCLEOTIDE SEQUENCE [LARGE SCALE GENOMIC DNA]</scope>
    <source>
        <strain evidence="10 11">DSM 161</strain>
    </source>
</reference>
<evidence type="ECO:0000259" key="7">
    <source>
        <dbReference type="PROSITE" id="PS50111"/>
    </source>
</evidence>
<feature type="domain" description="T-SNARE coiled-coil homology" evidence="8">
    <location>
        <begin position="553"/>
        <end position="615"/>
    </location>
</feature>
<dbReference type="PANTHER" id="PTHR32089:SF112">
    <property type="entry name" value="LYSOZYME-LIKE PROTEIN-RELATED"/>
    <property type="match status" value="1"/>
</dbReference>
<dbReference type="GO" id="GO:0005886">
    <property type="term" value="C:plasma membrane"/>
    <property type="evidence" value="ECO:0007669"/>
    <property type="project" value="UniProtKB-SubCell"/>
</dbReference>
<dbReference type="Pfam" id="PF14827">
    <property type="entry name" value="dCache_3"/>
    <property type="match status" value="1"/>
</dbReference>
<dbReference type="Gene3D" id="1.10.287.950">
    <property type="entry name" value="Methyl-accepting chemotaxis protein"/>
    <property type="match status" value="1"/>
</dbReference>
<dbReference type="PROSITE" id="PS50192">
    <property type="entry name" value="T_SNARE"/>
    <property type="match status" value="1"/>
</dbReference>
<keyword evidence="2" id="KW-1003">Cell membrane</keyword>
<comment type="subcellular location">
    <subcellularLocation>
        <location evidence="1">Cell inner membrane</location>
        <topology evidence="1">Multi-pass membrane protein</topology>
    </subcellularLocation>
</comment>
<keyword evidence="2" id="KW-0997">Cell inner membrane</keyword>
<dbReference type="CDD" id="cd06225">
    <property type="entry name" value="HAMP"/>
    <property type="match status" value="1"/>
</dbReference>
<dbReference type="Pfam" id="PF00015">
    <property type="entry name" value="MCPsignal"/>
    <property type="match status" value="1"/>
</dbReference>
<dbReference type="GO" id="GO:0035438">
    <property type="term" value="F:cyclic-di-GMP binding"/>
    <property type="evidence" value="ECO:0007669"/>
    <property type="project" value="InterPro"/>
</dbReference>
<dbReference type="PROSITE" id="PS50885">
    <property type="entry name" value="HAMP"/>
    <property type="match status" value="1"/>
</dbReference>
<dbReference type="SUPFAM" id="SSF103190">
    <property type="entry name" value="Sensory domain-like"/>
    <property type="match status" value="1"/>
</dbReference>
<dbReference type="SUPFAM" id="SSF58104">
    <property type="entry name" value="Methyl-accepting chemotaxis protein (MCP) signaling domain"/>
    <property type="match status" value="1"/>
</dbReference>
<dbReference type="InterPro" id="IPR004089">
    <property type="entry name" value="MCPsignal_dom"/>
</dbReference>
<protein>
    <recommendedName>
        <fullName evidence="12">HAMP domain-containing protein</fullName>
    </recommendedName>
</protein>
<dbReference type="RefSeq" id="WP_104520812.1">
    <property type="nucleotide sequence ID" value="NZ_NHRY01000224.1"/>
</dbReference>
<dbReference type="InterPro" id="IPR009875">
    <property type="entry name" value="PilZ_domain"/>
</dbReference>
<dbReference type="Pfam" id="PF07238">
    <property type="entry name" value="PilZ"/>
    <property type="match status" value="1"/>
</dbReference>
<evidence type="ECO:0000256" key="5">
    <source>
        <dbReference type="PROSITE-ProRule" id="PRU00284"/>
    </source>
</evidence>
<dbReference type="InterPro" id="IPR029151">
    <property type="entry name" value="Sensor-like_sf"/>
</dbReference>
<evidence type="ECO:0000259" key="8">
    <source>
        <dbReference type="PROSITE" id="PS50192"/>
    </source>
</evidence>
<comment type="caution">
    <text evidence="10">The sequence shown here is derived from an EMBL/GenBank/DDBJ whole genome shotgun (WGS) entry which is preliminary data.</text>
</comment>
<dbReference type="Gene3D" id="3.30.450.20">
    <property type="entry name" value="PAS domain"/>
    <property type="match status" value="1"/>
</dbReference>
<organism evidence="10 11">
    <name type="scientific">Rhodopila globiformis</name>
    <name type="common">Rhodopseudomonas globiformis</name>
    <dbReference type="NCBI Taxonomy" id="1071"/>
    <lineage>
        <taxon>Bacteria</taxon>
        <taxon>Pseudomonadati</taxon>
        <taxon>Pseudomonadota</taxon>
        <taxon>Alphaproteobacteria</taxon>
        <taxon>Acetobacterales</taxon>
        <taxon>Acetobacteraceae</taxon>
        <taxon>Rhodopila</taxon>
    </lineage>
</organism>
<dbReference type="EMBL" id="NHRY01000224">
    <property type="protein sequence ID" value="PPQ29572.1"/>
    <property type="molecule type" value="Genomic_DNA"/>
</dbReference>
<dbReference type="Gene3D" id="1.20.120.30">
    <property type="entry name" value="Aspartate receptor, ligand-binding domain"/>
    <property type="match status" value="1"/>
</dbReference>
<keyword evidence="3 5" id="KW-0807">Transducer</keyword>
<evidence type="ECO:0000256" key="1">
    <source>
        <dbReference type="ARBA" id="ARBA00004429"/>
    </source>
</evidence>
<evidence type="ECO:0000259" key="9">
    <source>
        <dbReference type="PROSITE" id="PS50885"/>
    </source>
</evidence>
<feature type="transmembrane region" description="Helical" evidence="6">
    <location>
        <begin position="286"/>
        <end position="306"/>
    </location>
</feature>
<dbReference type="AlphaFoldDB" id="A0A2S6N4N4"/>
<evidence type="ECO:0000256" key="3">
    <source>
        <dbReference type="ARBA" id="ARBA00023224"/>
    </source>
</evidence>
<dbReference type="GO" id="GO:0007165">
    <property type="term" value="P:signal transduction"/>
    <property type="evidence" value="ECO:0007669"/>
    <property type="project" value="UniProtKB-KW"/>
</dbReference>
<keyword evidence="11" id="KW-1185">Reference proteome</keyword>
<accession>A0A2S6N4N4</accession>
<evidence type="ECO:0000256" key="2">
    <source>
        <dbReference type="ARBA" id="ARBA00022519"/>
    </source>
</evidence>
<evidence type="ECO:0000256" key="6">
    <source>
        <dbReference type="SAM" id="Phobius"/>
    </source>
</evidence>
<dbReference type="InterPro" id="IPR025991">
    <property type="entry name" value="Chemoreceptor_zinc-bind_dom"/>
</dbReference>
<dbReference type="Pfam" id="PF13682">
    <property type="entry name" value="CZB"/>
    <property type="match status" value="1"/>
</dbReference>
<gene>
    <name evidence="10" type="ORF">CCS01_21165</name>
</gene>
<comment type="similarity">
    <text evidence="4">Belongs to the methyl-accepting chemotaxis (MCP) protein family.</text>
</comment>
<keyword evidence="6" id="KW-0472">Membrane</keyword>
<dbReference type="Gene3D" id="6.10.340.10">
    <property type="match status" value="1"/>
</dbReference>
<feature type="transmembrane region" description="Helical" evidence="6">
    <location>
        <begin position="12"/>
        <end position="37"/>
    </location>
</feature>
<evidence type="ECO:0008006" key="12">
    <source>
        <dbReference type="Google" id="ProtNLM"/>
    </source>
</evidence>
<evidence type="ECO:0000256" key="4">
    <source>
        <dbReference type="ARBA" id="ARBA00029447"/>
    </source>
</evidence>
<dbReference type="SMART" id="SM00283">
    <property type="entry name" value="MA"/>
    <property type="match status" value="1"/>
</dbReference>
<feature type="domain" description="Methyl-accepting transducer" evidence="7">
    <location>
        <begin position="394"/>
        <end position="623"/>
    </location>
</feature>
<dbReference type="InterPro" id="IPR000727">
    <property type="entry name" value="T_SNARE_dom"/>
</dbReference>
<dbReference type="OrthoDB" id="1776073at2"/>
<dbReference type="PANTHER" id="PTHR32089">
    <property type="entry name" value="METHYL-ACCEPTING CHEMOTAXIS PROTEIN MCPB"/>
    <property type="match status" value="1"/>
</dbReference>
<proteinExistence type="inferred from homology"/>
<sequence>MRRLFDRLRLRVRITAALALTSAATALVLLFGALWIVDGLIDRAGQRELRSHYDFLQTLLQEQARQATAMSALVASMPPVQQAMAQGDRAALIALFGRGLGDLKPRYGVEQFQFHTAPAISFLQVHMPEKYGDDLSAFRRTVVRANAIHMPVSGLEGGVAGLSIRGVVPVGGAGKQLGTVEFGLSFGQAFFAHFKQVRRIDIAFHLRGPDAFRTFGGTLGEASLFNAADYGTATAGAFLIRTGSLGSTPVAALLGPIRDFSGTPIGAVELVMDNTAYAATAARARALAIGIAALALLVAGLARWLLARGIMRPIGAMTEAMRRLAAGDHDVIVPRQRGDDEIARMAQAVEVFRGNAIERAQLQNQQRRERSAQEEKKTALLAMAATIEAETSAAVETIRRRTDRMTETAAAMSASAERTGAAAASAANASEQALATAQTVAGAAEQLSASIHEISGQIAQSNAVVRRAVTIGGEARATIAALTDQVGRIGAVADIIGAIASRTNLLALNATIEAARAGDAGKGFAVVASEVKALATQTARSTREIATHIAQIRSATGASVAAVERIERTIGEIDAIAGSIAAAVEQQGAATAEIARNVAETASAAHAMTDRTQEVSGEARQTGMRAADFLNNTAALNAAMNALKTVVIQVIRISSADVDRRRHRRRPCLAEATISCAGRTGRAVALDISEGGCMAETDVPCQPGQTLALALDRFGLRLEGRVVQLAGHGPRIAFTGDGLTAAQVDQVSLETIPDLVKQTKADHAAFVQKVVHAVEANEPLPASSLGTAHHCRLGRWFDGVSDPATRVLAPFKALEEPHHVVHDAGARALVALVAGDMMLARQELEAVRQASAHIMQALDEFGRAYPSTIGAATRTAA</sequence>
<dbReference type="InterPro" id="IPR003660">
    <property type="entry name" value="HAMP_dom"/>
</dbReference>
<dbReference type="SUPFAM" id="SSF141371">
    <property type="entry name" value="PilZ domain-like"/>
    <property type="match status" value="1"/>
</dbReference>
<evidence type="ECO:0000313" key="10">
    <source>
        <dbReference type="EMBL" id="PPQ29572.1"/>
    </source>
</evidence>
<dbReference type="PROSITE" id="PS50111">
    <property type="entry name" value="CHEMOTAXIS_TRANSDUC_2"/>
    <property type="match status" value="1"/>
</dbReference>
<dbReference type="SMART" id="SM00304">
    <property type="entry name" value="HAMP"/>
    <property type="match status" value="1"/>
</dbReference>
<dbReference type="InterPro" id="IPR029150">
    <property type="entry name" value="dCache_3"/>
</dbReference>
<dbReference type="Proteomes" id="UP000239724">
    <property type="component" value="Unassembled WGS sequence"/>
</dbReference>
<keyword evidence="6" id="KW-1133">Transmembrane helix</keyword>
<feature type="domain" description="HAMP" evidence="9">
    <location>
        <begin position="308"/>
        <end position="361"/>
    </location>
</feature>
<evidence type="ECO:0000313" key="11">
    <source>
        <dbReference type="Proteomes" id="UP000239724"/>
    </source>
</evidence>
<dbReference type="Pfam" id="PF00672">
    <property type="entry name" value="HAMP"/>
    <property type="match status" value="1"/>
</dbReference>
<keyword evidence="6" id="KW-0812">Transmembrane</keyword>
<name>A0A2S6N4N4_RHOGL</name>